<dbReference type="EMBL" id="JAULSV010000003">
    <property type="protein sequence ID" value="KAK0648567.1"/>
    <property type="molecule type" value="Genomic_DNA"/>
</dbReference>
<keyword evidence="1" id="KW-0539">Nucleus</keyword>
<sequence>MADADVTGTETGRGAGAVSGPAPNRRRPVPGKGHRKSKKGCVTCKTRRVKCSEERPFCRACRRLGLDCQYVPTALSLGVAPPGLLGAGPAAAALTFEDLRFFHHFLAGGHPPLPFGEGKVWRDVAAISHEYDFLAHAMMGLAAQDLTASTPSNYSVQALNHRVRAIAKMNVALSKADISAVDGDARLAAAMLLTFQSSNMEDGMMDFLRMLRGWMVIQTTVVPSMTESIFQGFTEEAYVESMRSFIGRDKPKSLTNAAESQELQQALEDFNASLRLVAPLCQSLAELRYLSSLQRVALVARESTTNACLELVPLYAMTNEMDADEFAYFTEESNLTAQILLAHFWMMSWILDSLGPSRGFAMREDTVLRWVERAAQRLPESHKRYVLWPLGIVESRG</sequence>
<dbReference type="PRINTS" id="PR00755">
    <property type="entry name" value="AFLATOXINBRP"/>
</dbReference>
<dbReference type="SMART" id="SM00066">
    <property type="entry name" value="GAL4"/>
    <property type="match status" value="1"/>
</dbReference>
<proteinExistence type="predicted"/>
<dbReference type="AlphaFoldDB" id="A0AA39YBQ6"/>
<reference evidence="4" key="1">
    <citation type="submission" date="2023-06" db="EMBL/GenBank/DDBJ databases">
        <title>Genome-scale phylogeny and comparative genomics of the fungal order Sordariales.</title>
        <authorList>
            <consortium name="Lawrence Berkeley National Laboratory"/>
            <person name="Hensen N."/>
            <person name="Bonometti L."/>
            <person name="Westerberg I."/>
            <person name="Brannstrom I.O."/>
            <person name="Guillou S."/>
            <person name="Cros-Aarteil S."/>
            <person name="Calhoun S."/>
            <person name="Haridas S."/>
            <person name="Kuo A."/>
            <person name="Mondo S."/>
            <person name="Pangilinan J."/>
            <person name="Riley R."/>
            <person name="Labutti K."/>
            <person name="Andreopoulos B."/>
            <person name="Lipzen A."/>
            <person name="Chen C."/>
            <person name="Yanf M."/>
            <person name="Daum C."/>
            <person name="Ng V."/>
            <person name="Clum A."/>
            <person name="Steindorff A."/>
            <person name="Ohm R."/>
            <person name="Martin F."/>
            <person name="Silar P."/>
            <person name="Natvig D."/>
            <person name="Lalanne C."/>
            <person name="Gautier V."/>
            <person name="Ament-Velasquez S.L."/>
            <person name="Kruys A."/>
            <person name="Hutchinson M.I."/>
            <person name="Powell A.J."/>
            <person name="Barry K."/>
            <person name="Miller A.N."/>
            <person name="Grigoriev I.V."/>
            <person name="Debuchy R."/>
            <person name="Gladieux P."/>
            <person name="Thoren M.H."/>
            <person name="Johannesson H."/>
        </authorList>
    </citation>
    <scope>NUCLEOTIDE SEQUENCE</scope>
    <source>
        <strain evidence="4">SMH2532-1</strain>
    </source>
</reference>
<comment type="caution">
    <text evidence="4">The sequence shown here is derived from an EMBL/GenBank/DDBJ whole genome shotgun (WGS) entry which is preliminary data.</text>
</comment>
<accession>A0AA39YBQ6</accession>
<dbReference type="PROSITE" id="PS50048">
    <property type="entry name" value="ZN2_CY6_FUNGAL_2"/>
    <property type="match status" value="1"/>
</dbReference>
<feature type="compositionally biased region" description="Basic residues" evidence="2">
    <location>
        <begin position="24"/>
        <end position="38"/>
    </location>
</feature>
<gene>
    <name evidence="4" type="ORF">B0T16DRAFT_326644</name>
</gene>
<evidence type="ECO:0000313" key="4">
    <source>
        <dbReference type="EMBL" id="KAK0648567.1"/>
    </source>
</evidence>
<dbReference type="SUPFAM" id="SSF57701">
    <property type="entry name" value="Zn2/Cys6 DNA-binding domain"/>
    <property type="match status" value="1"/>
</dbReference>
<dbReference type="GO" id="GO:0001228">
    <property type="term" value="F:DNA-binding transcription activator activity, RNA polymerase II-specific"/>
    <property type="evidence" value="ECO:0007669"/>
    <property type="project" value="TreeGrafter"/>
</dbReference>
<dbReference type="Pfam" id="PF00172">
    <property type="entry name" value="Zn_clus"/>
    <property type="match status" value="1"/>
</dbReference>
<keyword evidence="5" id="KW-1185">Reference proteome</keyword>
<dbReference type="PANTHER" id="PTHR47784:SF7">
    <property type="entry name" value="ZN(II)2CYS6 TRANSCRIPTION FACTOR (EUROFUNG)"/>
    <property type="match status" value="1"/>
</dbReference>
<dbReference type="PANTHER" id="PTHR47784">
    <property type="entry name" value="STEROL UPTAKE CONTROL PROTEIN 2"/>
    <property type="match status" value="1"/>
</dbReference>
<evidence type="ECO:0000259" key="3">
    <source>
        <dbReference type="PROSITE" id="PS50048"/>
    </source>
</evidence>
<protein>
    <recommendedName>
        <fullName evidence="3">Zn(2)-C6 fungal-type domain-containing protein</fullName>
    </recommendedName>
</protein>
<name>A0AA39YBQ6_9PEZI</name>
<evidence type="ECO:0000256" key="1">
    <source>
        <dbReference type="ARBA" id="ARBA00023242"/>
    </source>
</evidence>
<evidence type="ECO:0000256" key="2">
    <source>
        <dbReference type="SAM" id="MobiDB-lite"/>
    </source>
</evidence>
<feature type="domain" description="Zn(2)-C6 fungal-type" evidence="3">
    <location>
        <begin position="40"/>
        <end position="70"/>
    </location>
</feature>
<dbReference type="GO" id="GO:0008270">
    <property type="term" value="F:zinc ion binding"/>
    <property type="evidence" value="ECO:0007669"/>
    <property type="project" value="InterPro"/>
</dbReference>
<dbReference type="Proteomes" id="UP001174936">
    <property type="component" value="Unassembled WGS sequence"/>
</dbReference>
<organism evidence="4 5">
    <name type="scientific">Cercophora newfieldiana</name>
    <dbReference type="NCBI Taxonomy" id="92897"/>
    <lineage>
        <taxon>Eukaryota</taxon>
        <taxon>Fungi</taxon>
        <taxon>Dikarya</taxon>
        <taxon>Ascomycota</taxon>
        <taxon>Pezizomycotina</taxon>
        <taxon>Sordariomycetes</taxon>
        <taxon>Sordariomycetidae</taxon>
        <taxon>Sordariales</taxon>
        <taxon>Lasiosphaeriaceae</taxon>
        <taxon>Cercophora</taxon>
    </lineage>
</organism>
<dbReference type="Gene3D" id="4.10.240.10">
    <property type="entry name" value="Zn(2)-C6 fungal-type DNA-binding domain"/>
    <property type="match status" value="1"/>
</dbReference>
<evidence type="ECO:0000313" key="5">
    <source>
        <dbReference type="Proteomes" id="UP001174936"/>
    </source>
</evidence>
<dbReference type="InterPro" id="IPR001138">
    <property type="entry name" value="Zn2Cys6_DnaBD"/>
</dbReference>
<feature type="region of interest" description="Disordered" evidence="2">
    <location>
        <begin position="1"/>
        <end position="38"/>
    </location>
</feature>
<dbReference type="CDD" id="cd00067">
    <property type="entry name" value="GAL4"/>
    <property type="match status" value="1"/>
</dbReference>
<dbReference type="PROSITE" id="PS00463">
    <property type="entry name" value="ZN2_CY6_FUNGAL_1"/>
    <property type="match status" value="1"/>
</dbReference>
<dbReference type="InterPro" id="IPR036864">
    <property type="entry name" value="Zn2-C6_fun-type_DNA-bd_sf"/>
</dbReference>
<dbReference type="InterPro" id="IPR053157">
    <property type="entry name" value="Sterol_Uptake_Regulator"/>
</dbReference>